<evidence type="ECO:0000256" key="1">
    <source>
        <dbReference type="ARBA" id="ARBA00004651"/>
    </source>
</evidence>
<gene>
    <name evidence="8" type="ORF">FAZ98_05615</name>
</gene>
<dbReference type="Pfam" id="PF13567">
    <property type="entry name" value="DUF4131"/>
    <property type="match status" value="1"/>
</dbReference>
<dbReference type="KEGG" id="pacs:FAZ98_05615"/>
<evidence type="ECO:0000313" key="8">
    <source>
        <dbReference type="EMBL" id="QGZ61252.1"/>
    </source>
</evidence>
<keyword evidence="4 6" id="KW-1133">Transmembrane helix</keyword>
<dbReference type="Pfam" id="PF00753">
    <property type="entry name" value="Lactamase_B"/>
    <property type="match status" value="1"/>
</dbReference>
<feature type="transmembrane region" description="Helical" evidence="6">
    <location>
        <begin position="336"/>
        <end position="354"/>
    </location>
</feature>
<dbReference type="InterPro" id="IPR004477">
    <property type="entry name" value="ComEC_N"/>
</dbReference>
<evidence type="ECO:0000256" key="4">
    <source>
        <dbReference type="ARBA" id="ARBA00022989"/>
    </source>
</evidence>
<name>A0A7Z2JDJ4_9BURK</name>
<dbReference type="Proteomes" id="UP000433577">
    <property type="component" value="Chromosome 1"/>
</dbReference>
<dbReference type="CDD" id="cd07731">
    <property type="entry name" value="ComA-like_MBL-fold"/>
    <property type="match status" value="1"/>
</dbReference>
<dbReference type="InterPro" id="IPR035681">
    <property type="entry name" value="ComA-like_MBL"/>
</dbReference>
<evidence type="ECO:0000256" key="5">
    <source>
        <dbReference type="ARBA" id="ARBA00023136"/>
    </source>
</evidence>
<dbReference type="EMBL" id="CP046913">
    <property type="protein sequence ID" value="QGZ61252.1"/>
    <property type="molecule type" value="Genomic_DNA"/>
</dbReference>
<dbReference type="InterPro" id="IPR001279">
    <property type="entry name" value="Metallo-B-lactamas"/>
</dbReference>
<protein>
    <submittedName>
        <fullName evidence="8">DUF4131 domain-containing protein</fullName>
    </submittedName>
</protein>
<evidence type="ECO:0000256" key="6">
    <source>
        <dbReference type="SAM" id="Phobius"/>
    </source>
</evidence>
<organism evidence="8 9">
    <name type="scientific">Paraburkholderia acidisoli</name>
    <dbReference type="NCBI Taxonomy" id="2571748"/>
    <lineage>
        <taxon>Bacteria</taxon>
        <taxon>Pseudomonadati</taxon>
        <taxon>Pseudomonadota</taxon>
        <taxon>Betaproteobacteria</taxon>
        <taxon>Burkholderiales</taxon>
        <taxon>Burkholderiaceae</taxon>
        <taxon>Paraburkholderia</taxon>
    </lineage>
</organism>
<sequence>MRAVWCGFALGVIVLQQQAALPGWRCWLALGFAGVLAMAWAALALRGALLDDRGDGSDDVAADTAANLSTRFKASGARWRVASGWAAVWLAAACAGFGYAAWRAEIRLAEALPVAWQTRDVDVTGYIASLPAYSKNDGKNDAEGGASFLFHVESWGGRGAATPLPHLIQLSWVPRDAPLPPLVPGARWRLTVRLKRPHGNGNFGLRDSEAALLARGVRATGYISDPQHATRLAPDAGGFGVRIERRRAALRARIDAVLGQAPHRGIVIALATGAQDAVSDADWRLMRNTGTSHLVAISGLHLAFVAGLAGWAAGALWRRARWRGVPAPLFLPAQRVALAGALVAAALYAALAGFNVPVQRALGMLAVAALALFAGRAIDRATILAWALGLVLLRDPWAVTAAGFWLSFGAVAAILYAATGVPRVRRDAPDRMPDEDFANPMRDKDDATASVSRAVREPRGLRERLRAVFAPRGGWRAGAQRWRARVADSARVQWAVTVALAPLTAYWFGQIPLIGPFANAFAIPWVSMLVTPTVLTSAALPAPLDAYALHAAHRFISVMMQALGAFADLPGAVLRLPQPGAWPLVCAAVGVAWLLAPRGWPLRWLAPFTWLPLVIPAPGGPPPGAFRLTALDIGQGTSVLVETAHHTLLFDAGPGPESTHAGERIVVPYLQAHGVQRLDTLMISHDDSDHSGGAPAVLDAIRVDTFVAGIARAHPLWAKAQEQGARRVQCAAGQRWQWDGVGFEVLWPDPGPLAGKPNGHCCVLRVTSAAELPDGPDARGDEPAGEPAGEPVTALIAADIEANVERTLLARAPERLRAQVLIVPHHGSRTSSTEPFLDSVWPLVAVFQVGFLNRFHHPNPGVYARYAARHIVLARSDTDGAVRIEARAGAIGVERFREHARRYWMDPRAPDVN</sequence>
<feature type="domain" description="Metallo-beta-lactamase" evidence="7">
    <location>
        <begin position="635"/>
        <end position="826"/>
    </location>
</feature>
<proteinExistence type="predicted"/>
<dbReference type="Gene3D" id="3.60.15.10">
    <property type="entry name" value="Ribonuclease Z/Hydroxyacylglutathione hydrolase-like"/>
    <property type="match status" value="1"/>
</dbReference>
<dbReference type="PANTHER" id="PTHR30619">
    <property type="entry name" value="DNA INTERNALIZATION/COMPETENCE PROTEIN COMEC/REC2"/>
    <property type="match status" value="1"/>
</dbReference>
<dbReference type="RefSeq" id="WP_158949551.1">
    <property type="nucleotide sequence ID" value="NZ_CP046913.1"/>
</dbReference>
<dbReference type="InterPro" id="IPR036866">
    <property type="entry name" value="RibonucZ/Hydroxyglut_hydro"/>
</dbReference>
<keyword evidence="3 6" id="KW-0812">Transmembrane</keyword>
<reference evidence="8 9" key="1">
    <citation type="submission" date="2019-12" db="EMBL/GenBank/DDBJ databases">
        <title>Paraburkholderia acidiphila 7Q-K02 sp. nov and Paraburkholderia acidisoli DHF22 sp. nov., two strains isolated from forest soil.</title>
        <authorList>
            <person name="Gao Z."/>
            <person name="Qiu L."/>
        </authorList>
    </citation>
    <scope>NUCLEOTIDE SEQUENCE [LARGE SCALE GENOMIC DNA]</scope>
    <source>
        <strain evidence="8 9">DHF22</strain>
    </source>
</reference>
<evidence type="ECO:0000259" key="7">
    <source>
        <dbReference type="SMART" id="SM00849"/>
    </source>
</evidence>
<keyword evidence="2" id="KW-1003">Cell membrane</keyword>
<feature type="transmembrane region" description="Helical" evidence="6">
    <location>
        <begin position="492"/>
        <end position="509"/>
    </location>
</feature>
<dbReference type="OrthoDB" id="9761531at2"/>
<dbReference type="InterPro" id="IPR052159">
    <property type="entry name" value="Competence_DNA_uptake"/>
</dbReference>
<feature type="transmembrane region" description="Helical" evidence="6">
    <location>
        <begin position="29"/>
        <end position="49"/>
    </location>
</feature>
<evidence type="ECO:0000256" key="2">
    <source>
        <dbReference type="ARBA" id="ARBA00022475"/>
    </source>
</evidence>
<dbReference type="SMART" id="SM00849">
    <property type="entry name" value="Lactamase_B"/>
    <property type="match status" value="1"/>
</dbReference>
<dbReference type="NCBIfam" id="TIGR00360">
    <property type="entry name" value="ComEC_N-term"/>
    <property type="match status" value="1"/>
</dbReference>
<dbReference type="InterPro" id="IPR025405">
    <property type="entry name" value="DUF4131"/>
</dbReference>
<evidence type="ECO:0000313" key="9">
    <source>
        <dbReference type="Proteomes" id="UP000433577"/>
    </source>
</evidence>
<dbReference type="GO" id="GO:0005886">
    <property type="term" value="C:plasma membrane"/>
    <property type="evidence" value="ECO:0007669"/>
    <property type="project" value="UniProtKB-SubCell"/>
</dbReference>
<keyword evidence="5 6" id="KW-0472">Membrane</keyword>
<feature type="transmembrane region" description="Helical" evidence="6">
    <location>
        <begin position="398"/>
        <end position="418"/>
    </location>
</feature>
<dbReference type="AlphaFoldDB" id="A0A7Z2JDJ4"/>
<keyword evidence="9" id="KW-1185">Reference proteome</keyword>
<dbReference type="Pfam" id="PF03772">
    <property type="entry name" value="Competence"/>
    <property type="match status" value="1"/>
</dbReference>
<feature type="transmembrane region" description="Helical" evidence="6">
    <location>
        <begin position="294"/>
        <end position="316"/>
    </location>
</feature>
<feature type="transmembrane region" description="Helical" evidence="6">
    <location>
        <begin position="361"/>
        <end position="378"/>
    </location>
</feature>
<accession>A0A7Z2JDJ4</accession>
<dbReference type="SUPFAM" id="SSF56281">
    <property type="entry name" value="Metallo-hydrolase/oxidoreductase"/>
    <property type="match status" value="1"/>
</dbReference>
<dbReference type="PANTHER" id="PTHR30619:SF1">
    <property type="entry name" value="RECOMBINATION PROTEIN 2"/>
    <property type="match status" value="1"/>
</dbReference>
<comment type="subcellular location">
    <subcellularLocation>
        <location evidence="1">Cell membrane</location>
        <topology evidence="1">Multi-pass membrane protein</topology>
    </subcellularLocation>
</comment>
<evidence type="ECO:0000256" key="3">
    <source>
        <dbReference type="ARBA" id="ARBA00022692"/>
    </source>
</evidence>